<evidence type="ECO:0000313" key="3">
    <source>
        <dbReference type="Proteomes" id="UP001374535"/>
    </source>
</evidence>
<dbReference type="PANTHER" id="PTHR21477">
    <property type="entry name" value="ZGC:172139"/>
    <property type="match status" value="1"/>
</dbReference>
<name>A0AAQ3P201_VIGMU</name>
<evidence type="ECO:0000256" key="1">
    <source>
        <dbReference type="SAM" id="Phobius"/>
    </source>
</evidence>
<keyword evidence="1" id="KW-1133">Transmembrane helix</keyword>
<dbReference type="Proteomes" id="UP001374535">
    <property type="component" value="Chromosome 2"/>
</dbReference>
<feature type="transmembrane region" description="Helical" evidence="1">
    <location>
        <begin position="100"/>
        <end position="118"/>
    </location>
</feature>
<protein>
    <recommendedName>
        <fullName evidence="4">Protein PHLOEM PROTEIN 2-LIKE A10</fullName>
    </recommendedName>
</protein>
<accession>A0AAQ3P201</accession>
<reference evidence="2 3" key="1">
    <citation type="journal article" date="2023" name="Life. Sci Alliance">
        <title>Evolutionary insights into 3D genome organization and epigenetic landscape of Vigna mungo.</title>
        <authorList>
            <person name="Junaid A."/>
            <person name="Singh B."/>
            <person name="Bhatia S."/>
        </authorList>
    </citation>
    <scope>NUCLEOTIDE SEQUENCE [LARGE SCALE GENOMIC DNA]</scope>
    <source>
        <strain evidence="2">Urdbean</strain>
    </source>
</reference>
<proteinExistence type="predicted"/>
<gene>
    <name evidence="2" type="ORF">V8G54_005720</name>
</gene>
<dbReference type="InterPro" id="IPR019141">
    <property type="entry name" value="DUF2045"/>
</dbReference>
<organism evidence="2 3">
    <name type="scientific">Vigna mungo</name>
    <name type="common">Black gram</name>
    <name type="synonym">Phaseolus mungo</name>
    <dbReference type="NCBI Taxonomy" id="3915"/>
    <lineage>
        <taxon>Eukaryota</taxon>
        <taxon>Viridiplantae</taxon>
        <taxon>Streptophyta</taxon>
        <taxon>Embryophyta</taxon>
        <taxon>Tracheophyta</taxon>
        <taxon>Spermatophyta</taxon>
        <taxon>Magnoliopsida</taxon>
        <taxon>eudicotyledons</taxon>
        <taxon>Gunneridae</taxon>
        <taxon>Pentapetalae</taxon>
        <taxon>rosids</taxon>
        <taxon>fabids</taxon>
        <taxon>Fabales</taxon>
        <taxon>Fabaceae</taxon>
        <taxon>Papilionoideae</taxon>
        <taxon>50 kb inversion clade</taxon>
        <taxon>NPAAA clade</taxon>
        <taxon>indigoferoid/millettioid clade</taxon>
        <taxon>Phaseoleae</taxon>
        <taxon>Vigna</taxon>
    </lineage>
</organism>
<sequence length="554" mass="62112">MFNNRLFGAYLHEEDDDDEEVCYFSSNHSDLNNYLHLFQFLLLPLFSLSASSPLIFGVNFISAVNCCITQQTNLTWIQSTLMDLPLLRNSLHFSPRKRKYLLLIAFFGASGYAAYTAYNSPYVAQKRRRIAKLLRTFVTVAELISDSAHSLTVISNDLHQFLASDSDEIPTSLKQLAKIAKSKEFSTSLARVSEAVTIGILLGYNSRPGNDNNGIAPLEITAEASKFSDRVLEKLFSKAGTGFASVVVGSFARNLVLGFYGAESTGERSQSAVPRWVNAIYDERCGKFIGDCVHIFVSTAVAVFLDKTMNVNTYDEMFAGLSNPRHQEKVKEILVSMVNGAVETFVRTSHQVLSNRSERSNSGLSMSSVVVPASEDGCLKQEVFLRQDVGWLEQIKSTLAVPANRRVTLETVRSFVAFLMWRITDGFKSSVCKVHDEVVNKGLEVVRYIAAKSSYDVSAYLLIVMQLEYNAENSDLSVREHIYVSSLFSIPKKKRQWFEPSCSNLLCFNAGCIGMGMIMYLSAPEPILKSHMWMVYFVRDEKYEGALSIYYSRL</sequence>
<feature type="transmembrane region" description="Helical" evidence="1">
    <location>
        <begin position="37"/>
        <end position="61"/>
    </location>
</feature>
<dbReference type="PANTHER" id="PTHR21477:SF40">
    <property type="entry name" value="PHLOEM A10-LIKE PROTEIN"/>
    <property type="match status" value="1"/>
</dbReference>
<keyword evidence="1" id="KW-0472">Membrane</keyword>
<dbReference type="AlphaFoldDB" id="A0AAQ3P201"/>
<dbReference type="EMBL" id="CP144699">
    <property type="protein sequence ID" value="WVZ18398.1"/>
    <property type="molecule type" value="Genomic_DNA"/>
</dbReference>
<evidence type="ECO:0000313" key="2">
    <source>
        <dbReference type="EMBL" id="WVZ18398.1"/>
    </source>
</evidence>
<evidence type="ECO:0008006" key="4">
    <source>
        <dbReference type="Google" id="ProtNLM"/>
    </source>
</evidence>
<keyword evidence="1" id="KW-0812">Transmembrane</keyword>
<keyword evidence="3" id="KW-1185">Reference proteome</keyword>